<sequence>MSEPFSIVKAAEIMLDCKEQPWLIDHLWSTEAVGVLGGPPKSCKSWLGLDLSVSIASKTPCLGTFTVTRAGPALVYMAEDALPAVRERIQALCRHRSLPLQDLDLFCIDAPAVRLDHPDHRNRLEQTIQKLDPRFLLLDPFVRLHRADENSAQEMSSILGFLRELQRRFHLAVALVHHTSKKHHSQPGRALRGSSDIHAWTDSSLFLLRKGNSLILTVEHRSAPAPQPMVLKLVVGAHNTTTHLDVVRNWTEPEKHSQTLDTSLIELLTTAQEPLTRHIIRQRLKVKNQTLGVALAELEHKGIIYREKTGWILTAGQTNGHEKGGLP</sequence>
<name>A0ABV6Z2B2_UNCC1</name>
<proteinExistence type="predicted"/>
<evidence type="ECO:0000313" key="2">
    <source>
        <dbReference type="Proteomes" id="UP001594351"/>
    </source>
</evidence>
<dbReference type="SUPFAM" id="SSF46785">
    <property type="entry name" value="Winged helix' DNA-binding domain"/>
    <property type="match status" value="1"/>
</dbReference>
<dbReference type="InterPro" id="IPR027417">
    <property type="entry name" value="P-loop_NTPase"/>
</dbReference>
<organism evidence="1 2">
    <name type="scientific">candidate division CSSED10-310 bacterium</name>
    <dbReference type="NCBI Taxonomy" id="2855610"/>
    <lineage>
        <taxon>Bacteria</taxon>
        <taxon>Bacteria division CSSED10-310</taxon>
    </lineage>
</organism>
<dbReference type="Gene3D" id="3.40.50.300">
    <property type="entry name" value="P-loop containing nucleotide triphosphate hydrolases"/>
    <property type="match status" value="1"/>
</dbReference>
<dbReference type="EMBL" id="JBHPBY010000335">
    <property type="protein sequence ID" value="MFC1852589.1"/>
    <property type="molecule type" value="Genomic_DNA"/>
</dbReference>
<evidence type="ECO:0000313" key="1">
    <source>
        <dbReference type="EMBL" id="MFC1852589.1"/>
    </source>
</evidence>
<dbReference type="SUPFAM" id="SSF52540">
    <property type="entry name" value="P-loop containing nucleoside triphosphate hydrolases"/>
    <property type="match status" value="1"/>
</dbReference>
<protein>
    <submittedName>
        <fullName evidence="1">AAA family ATPase</fullName>
    </submittedName>
</protein>
<dbReference type="Proteomes" id="UP001594351">
    <property type="component" value="Unassembled WGS sequence"/>
</dbReference>
<gene>
    <name evidence="1" type="ORF">ACFL27_20520</name>
</gene>
<dbReference type="InterPro" id="IPR036390">
    <property type="entry name" value="WH_DNA-bd_sf"/>
</dbReference>
<keyword evidence="2" id="KW-1185">Reference proteome</keyword>
<dbReference type="Pfam" id="PF13481">
    <property type="entry name" value="AAA_25"/>
    <property type="match status" value="1"/>
</dbReference>
<reference evidence="1 2" key="1">
    <citation type="submission" date="2024-09" db="EMBL/GenBank/DDBJ databases">
        <title>Laminarin stimulates single cell rates of sulfate reduction while oxygen inhibits transcriptomic activity in coastal marine sediment.</title>
        <authorList>
            <person name="Lindsay M."/>
            <person name="Orcutt B."/>
            <person name="Emerson D."/>
            <person name="Stepanauskas R."/>
            <person name="D'Angelo T."/>
        </authorList>
    </citation>
    <scope>NUCLEOTIDE SEQUENCE [LARGE SCALE GENOMIC DNA]</scope>
    <source>
        <strain evidence="1">SAG AM-311-K15</strain>
    </source>
</reference>
<accession>A0ABV6Z2B2</accession>
<comment type="caution">
    <text evidence="1">The sequence shown here is derived from an EMBL/GenBank/DDBJ whole genome shotgun (WGS) entry which is preliminary data.</text>
</comment>